<dbReference type="PANTHER" id="PTHR43527">
    <property type="entry name" value="4-DIPHOSPHOCYTIDYL-2-C-METHYL-D-ERYTHRITOL KINASE, CHLOROPLASTIC"/>
    <property type="match status" value="1"/>
</dbReference>
<accession>A0AAW3ZHN0</accession>
<evidence type="ECO:0000313" key="9">
    <source>
        <dbReference type="EMBL" id="MBD8525526.1"/>
    </source>
</evidence>
<keyword evidence="2 7" id="KW-0808">Transferase</keyword>
<dbReference type="NCBIfam" id="TIGR00154">
    <property type="entry name" value="ispE"/>
    <property type="match status" value="1"/>
</dbReference>
<sequence length="308" mass="32626">MADASQWTLWPAPAKLNLLLQITGRRSDGYHLLQSVFQLLDWGDTVALRPRSDGQCRRRAGAEGVPVDDDLAVRAARLLQTASGARLGADIAILKQIPMGGGFGGGSSDAATVLLALNRLWALDWSIDALAELGLQLGADVPVFVRGRSAWAEGVGDVLQPMTLGEFWYVLLDCAVHSETAALFQSAELTRNAPGLKMADFVSSMVGRNAFAPLLRSRAPRIAAALDAIARLGIGGLTGTGGGCFLRVESRAEADAAAVTLAALGRCIIARGVDRSPLMLQLDSAPLTAAAGRVETTQNWDWWGVAKW</sequence>
<evidence type="ECO:0000256" key="6">
    <source>
        <dbReference type="ARBA" id="ARBA00023229"/>
    </source>
</evidence>
<dbReference type="Proteomes" id="UP000613768">
    <property type="component" value="Unassembled WGS sequence"/>
</dbReference>
<feature type="active site" evidence="7">
    <location>
        <position position="15"/>
    </location>
</feature>
<dbReference type="SUPFAM" id="SSF55060">
    <property type="entry name" value="GHMP Kinase, C-terminal domain"/>
    <property type="match status" value="1"/>
</dbReference>
<name>A0AAW3ZHN0_9GAMM</name>
<reference evidence="9 10" key="1">
    <citation type="submission" date="2020-09" db="EMBL/GenBank/DDBJ databases">
        <title>Pseudoxanthomonas sp. CAU 1598 isolated from sand of Yaerae Beach.</title>
        <authorList>
            <person name="Kim W."/>
        </authorList>
    </citation>
    <scope>NUCLEOTIDE SEQUENCE [LARGE SCALE GENOMIC DNA]</scope>
    <source>
        <strain evidence="9 10">CAU 1598</strain>
    </source>
</reference>
<dbReference type="GO" id="GO:0005524">
    <property type="term" value="F:ATP binding"/>
    <property type="evidence" value="ECO:0007669"/>
    <property type="project" value="UniProtKB-UniRule"/>
</dbReference>
<evidence type="ECO:0000256" key="1">
    <source>
        <dbReference type="ARBA" id="ARBA00017473"/>
    </source>
</evidence>
<dbReference type="Gene3D" id="3.30.230.10">
    <property type="match status" value="1"/>
</dbReference>
<organism evidence="9 10">
    <name type="scientific">Pseudomarimonas arenosa</name>
    <dbReference type="NCBI Taxonomy" id="2774145"/>
    <lineage>
        <taxon>Bacteria</taxon>
        <taxon>Pseudomonadati</taxon>
        <taxon>Pseudomonadota</taxon>
        <taxon>Gammaproteobacteria</taxon>
        <taxon>Lysobacterales</taxon>
        <taxon>Lysobacteraceae</taxon>
        <taxon>Pseudomarimonas</taxon>
    </lineage>
</organism>
<dbReference type="GO" id="GO:0016114">
    <property type="term" value="P:terpenoid biosynthetic process"/>
    <property type="evidence" value="ECO:0007669"/>
    <property type="project" value="UniProtKB-UniRule"/>
</dbReference>
<dbReference type="InterPro" id="IPR014721">
    <property type="entry name" value="Ribsml_uS5_D2-typ_fold_subgr"/>
</dbReference>
<dbReference type="GO" id="GO:0019288">
    <property type="term" value="P:isopentenyl diphosphate biosynthetic process, methylerythritol 4-phosphate pathway"/>
    <property type="evidence" value="ECO:0007669"/>
    <property type="project" value="UniProtKB-UniRule"/>
</dbReference>
<evidence type="ECO:0000256" key="4">
    <source>
        <dbReference type="ARBA" id="ARBA00022777"/>
    </source>
</evidence>
<comment type="function">
    <text evidence="7">Catalyzes the phosphorylation of the position 2 hydroxy group of 4-diphosphocytidyl-2C-methyl-D-erythritol.</text>
</comment>
<evidence type="ECO:0000256" key="7">
    <source>
        <dbReference type="HAMAP-Rule" id="MF_00061"/>
    </source>
</evidence>
<dbReference type="AlphaFoldDB" id="A0AAW3ZHN0"/>
<keyword evidence="4 7" id="KW-0418">Kinase</keyword>
<dbReference type="EC" id="2.7.1.148" evidence="7"/>
<dbReference type="RefSeq" id="WP_192028878.1">
    <property type="nucleotide sequence ID" value="NZ_JACYTR010000010.1"/>
</dbReference>
<dbReference type="InterPro" id="IPR006204">
    <property type="entry name" value="GHMP_kinase_N_dom"/>
</dbReference>
<feature type="binding site" evidence="7">
    <location>
        <begin position="98"/>
        <end position="108"/>
    </location>
    <ligand>
        <name>ATP</name>
        <dbReference type="ChEBI" id="CHEBI:30616"/>
    </ligand>
</feature>
<dbReference type="Pfam" id="PF00288">
    <property type="entry name" value="GHMP_kinases_N"/>
    <property type="match status" value="1"/>
</dbReference>
<dbReference type="InterPro" id="IPR004424">
    <property type="entry name" value="IspE"/>
</dbReference>
<evidence type="ECO:0000259" key="8">
    <source>
        <dbReference type="Pfam" id="PF00288"/>
    </source>
</evidence>
<evidence type="ECO:0000256" key="5">
    <source>
        <dbReference type="ARBA" id="ARBA00022840"/>
    </source>
</evidence>
<dbReference type="EMBL" id="JACYTR010000010">
    <property type="protein sequence ID" value="MBD8525526.1"/>
    <property type="molecule type" value="Genomic_DNA"/>
</dbReference>
<keyword evidence="5 7" id="KW-0067">ATP-binding</keyword>
<protein>
    <recommendedName>
        <fullName evidence="1 7">4-diphosphocytidyl-2-C-methyl-D-erythritol kinase</fullName>
        <shortName evidence="7">CMK</shortName>
        <ecNumber evidence="7">2.7.1.148</ecNumber>
    </recommendedName>
    <alternativeName>
        <fullName evidence="7">4-(cytidine-5'-diphospho)-2-C-methyl-D-erythritol kinase</fullName>
    </alternativeName>
</protein>
<comment type="pathway">
    <text evidence="7">Isoprenoid biosynthesis; isopentenyl diphosphate biosynthesis via DXP pathway; isopentenyl diphosphate from 1-deoxy-D-xylulose 5-phosphate: step 3/6.</text>
</comment>
<dbReference type="InterPro" id="IPR036554">
    <property type="entry name" value="GHMP_kinase_C_sf"/>
</dbReference>
<dbReference type="PANTHER" id="PTHR43527:SF2">
    <property type="entry name" value="4-DIPHOSPHOCYTIDYL-2-C-METHYL-D-ERYTHRITOL KINASE, CHLOROPLASTIC"/>
    <property type="match status" value="1"/>
</dbReference>
<feature type="domain" description="GHMP kinase N-terminal" evidence="8">
    <location>
        <begin position="71"/>
        <end position="147"/>
    </location>
</feature>
<keyword evidence="3 7" id="KW-0547">Nucleotide-binding</keyword>
<dbReference type="GO" id="GO:0050515">
    <property type="term" value="F:4-(cytidine 5'-diphospho)-2-C-methyl-D-erythritol kinase activity"/>
    <property type="evidence" value="ECO:0007669"/>
    <property type="project" value="UniProtKB-UniRule"/>
</dbReference>
<evidence type="ECO:0000256" key="2">
    <source>
        <dbReference type="ARBA" id="ARBA00022679"/>
    </source>
</evidence>
<dbReference type="SUPFAM" id="SSF54211">
    <property type="entry name" value="Ribosomal protein S5 domain 2-like"/>
    <property type="match status" value="1"/>
</dbReference>
<comment type="similarity">
    <text evidence="7">Belongs to the GHMP kinase family. IspE subfamily.</text>
</comment>
<keyword evidence="10" id="KW-1185">Reference proteome</keyword>
<feature type="active site" evidence="7">
    <location>
        <position position="140"/>
    </location>
</feature>
<dbReference type="HAMAP" id="MF_00061">
    <property type="entry name" value="IspE"/>
    <property type="match status" value="1"/>
</dbReference>
<evidence type="ECO:0000256" key="3">
    <source>
        <dbReference type="ARBA" id="ARBA00022741"/>
    </source>
</evidence>
<dbReference type="Gene3D" id="3.30.70.890">
    <property type="entry name" value="GHMP kinase, C-terminal domain"/>
    <property type="match status" value="1"/>
</dbReference>
<dbReference type="PIRSF" id="PIRSF010376">
    <property type="entry name" value="IspE"/>
    <property type="match status" value="1"/>
</dbReference>
<evidence type="ECO:0000313" key="10">
    <source>
        <dbReference type="Proteomes" id="UP000613768"/>
    </source>
</evidence>
<gene>
    <name evidence="7 9" type="primary">ispE</name>
    <name evidence="9" type="ORF">IFO71_07215</name>
</gene>
<proteinExistence type="inferred from homology"/>
<comment type="catalytic activity">
    <reaction evidence="7">
        <text>4-CDP-2-C-methyl-D-erythritol + ATP = 4-CDP-2-C-methyl-D-erythritol 2-phosphate + ADP + H(+)</text>
        <dbReference type="Rhea" id="RHEA:18437"/>
        <dbReference type="ChEBI" id="CHEBI:15378"/>
        <dbReference type="ChEBI" id="CHEBI:30616"/>
        <dbReference type="ChEBI" id="CHEBI:57823"/>
        <dbReference type="ChEBI" id="CHEBI:57919"/>
        <dbReference type="ChEBI" id="CHEBI:456216"/>
        <dbReference type="EC" id="2.7.1.148"/>
    </reaction>
</comment>
<keyword evidence="6 7" id="KW-0414">Isoprene biosynthesis</keyword>
<comment type="caution">
    <text evidence="9">The sequence shown here is derived from an EMBL/GenBank/DDBJ whole genome shotgun (WGS) entry which is preliminary data.</text>
</comment>
<dbReference type="InterPro" id="IPR020568">
    <property type="entry name" value="Ribosomal_Su5_D2-typ_SF"/>
</dbReference>